<keyword evidence="3" id="KW-1185">Reference proteome</keyword>
<protein>
    <submittedName>
        <fullName evidence="2">Chitin synthase, class 3</fullName>
        <ecNumber evidence="2">2.3.1.74</ecNumber>
    </submittedName>
</protein>
<reference evidence="2 3" key="1">
    <citation type="journal article" date="2023" name="Plants (Basel)">
        <title>Bridging the Gap: Combining Genomics and Transcriptomics Approaches to Understand Stylosanthes scabra, an Orphan Legume from the Brazilian Caatinga.</title>
        <authorList>
            <person name="Ferreira-Neto J.R.C."/>
            <person name="da Silva M.D."/>
            <person name="Binneck E."/>
            <person name="de Melo N.F."/>
            <person name="da Silva R.H."/>
            <person name="de Melo A.L.T.M."/>
            <person name="Pandolfi V."/>
            <person name="Bustamante F.O."/>
            <person name="Brasileiro-Vidal A.C."/>
            <person name="Benko-Iseppon A.M."/>
        </authorList>
    </citation>
    <scope>NUCLEOTIDE SEQUENCE [LARGE SCALE GENOMIC DNA]</scope>
    <source>
        <tissue evidence="2">Leaves</tissue>
    </source>
</reference>
<keyword evidence="2" id="KW-0012">Acyltransferase</keyword>
<dbReference type="GO" id="GO:0016210">
    <property type="term" value="F:naringenin-chalcone synthase activity"/>
    <property type="evidence" value="ECO:0007669"/>
    <property type="project" value="UniProtKB-EC"/>
</dbReference>
<dbReference type="InterPro" id="IPR016039">
    <property type="entry name" value="Thiolase-like"/>
</dbReference>
<dbReference type="PANTHER" id="PTHR11877:SF80">
    <property type="entry name" value="CHALCONE SYNTHASE 1"/>
    <property type="match status" value="1"/>
</dbReference>
<evidence type="ECO:0000313" key="3">
    <source>
        <dbReference type="Proteomes" id="UP001341840"/>
    </source>
</evidence>
<dbReference type="InterPro" id="IPR001099">
    <property type="entry name" value="Chalcone/stilbene_synt_N"/>
</dbReference>
<dbReference type="SUPFAM" id="SSF53901">
    <property type="entry name" value="Thiolase-like"/>
    <property type="match status" value="1"/>
</dbReference>
<organism evidence="2 3">
    <name type="scientific">Stylosanthes scabra</name>
    <dbReference type="NCBI Taxonomy" id="79078"/>
    <lineage>
        <taxon>Eukaryota</taxon>
        <taxon>Viridiplantae</taxon>
        <taxon>Streptophyta</taxon>
        <taxon>Embryophyta</taxon>
        <taxon>Tracheophyta</taxon>
        <taxon>Spermatophyta</taxon>
        <taxon>Magnoliopsida</taxon>
        <taxon>eudicotyledons</taxon>
        <taxon>Gunneridae</taxon>
        <taxon>Pentapetalae</taxon>
        <taxon>rosids</taxon>
        <taxon>fabids</taxon>
        <taxon>Fabales</taxon>
        <taxon>Fabaceae</taxon>
        <taxon>Papilionoideae</taxon>
        <taxon>50 kb inversion clade</taxon>
        <taxon>dalbergioids sensu lato</taxon>
        <taxon>Dalbergieae</taxon>
        <taxon>Pterocarpus clade</taxon>
        <taxon>Stylosanthes</taxon>
    </lineage>
</organism>
<dbReference type="Pfam" id="PF00195">
    <property type="entry name" value="Chal_sti_synt_N"/>
    <property type="match status" value="1"/>
</dbReference>
<keyword evidence="2" id="KW-0808">Transferase</keyword>
<gene>
    <name evidence="2" type="primary">CHS3_21</name>
    <name evidence="2" type="ORF">PIB30_077382</name>
</gene>
<evidence type="ECO:0000313" key="2">
    <source>
        <dbReference type="EMBL" id="MED6150931.1"/>
    </source>
</evidence>
<sequence length="88" mass="10616">MVNVSDIRKVQRAEGPATILAIRTANPPDVVEQSTYPDYYFRITNTEHMIELKKKFQRICDKTMIQHYKNCVHYRWTFRRILVWKSKV</sequence>
<dbReference type="Gene3D" id="3.40.47.10">
    <property type="match status" value="1"/>
</dbReference>
<comment type="caution">
    <text evidence="2">The sequence shown here is derived from an EMBL/GenBank/DDBJ whole genome shotgun (WGS) entry which is preliminary data.</text>
</comment>
<accession>A0ABU6TQ24</accession>
<dbReference type="InterPro" id="IPR011141">
    <property type="entry name" value="Polyketide_synthase_type-III"/>
</dbReference>
<dbReference type="PANTHER" id="PTHR11877">
    <property type="entry name" value="HYDROXYMETHYLGLUTARYL-COA SYNTHASE"/>
    <property type="match status" value="1"/>
</dbReference>
<dbReference type="EMBL" id="JASCZI010091660">
    <property type="protein sequence ID" value="MED6150931.1"/>
    <property type="molecule type" value="Genomic_DNA"/>
</dbReference>
<name>A0ABU6TQ24_9FABA</name>
<proteinExistence type="predicted"/>
<dbReference type="EC" id="2.3.1.74" evidence="2"/>
<evidence type="ECO:0000259" key="1">
    <source>
        <dbReference type="Pfam" id="PF00195"/>
    </source>
</evidence>
<feature type="domain" description="Chalcone/stilbene synthase N-terminal" evidence="1">
    <location>
        <begin position="5"/>
        <end position="67"/>
    </location>
</feature>
<dbReference type="Proteomes" id="UP001341840">
    <property type="component" value="Unassembled WGS sequence"/>
</dbReference>